<keyword evidence="4 5" id="KW-0326">Glycosidase</keyword>
<dbReference type="SMART" id="SM00640">
    <property type="entry name" value="Glyco_32"/>
    <property type="match status" value="1"/>
</dbReference>
<dbReference type="Pfam" id="PF08244">
    <property type="entry name" value="Glyco_hydro_32C"/>
    <property type="match status" value="1"/>
</dbReference>
<dbReference type="InterPro" id="IPR013320">
    <property type="entry name" value="ConA-like_dom_sf"/>
</dbReference>
<dbReference type="Gene3D" id="2.60.120.560">
    <property type="entry name" value="Exo-inulinase, domain 1"/>
    <property type="match status" value="1"/>
</dbReference>
<evidence type="ECO:0000256" key="1">
    <source>
        <dbReference type="ARBA" id="ARBA00009902"/>
    </source>
</evidence>
<dbReference type="InterPro" id="IPR023296">
    <property type="entry name" value="Glyco_hydro_beta-prop_sf"/>
</dbReference>
<proteinExistence type="inferred from homology"/>
<dbReference type="AlphaFoldDB" id="A0AAD4L0K4"/>
<organism evidence="9 10">
    <name type="scientific">Talaromyces proteolyticus</name>
    <dbReference type="NCBI Taxonomy" id="1131652"/>
    <lineage>
        <taxon>Eukaryota</taxon>
        <taxon>Fungi</taxon>
        <taxon>Dikarya</taxon>
        <taxon>Ascomycota</taxon>
        <taxon>Pezizomycotina</taxon>
        <taxon>Eurotiomycetes</taxon>
        <taxon>Eurotiomycetidae</taxon>
        <taxon>Eurotiales</taxon>
        <taxon>Trichocomaceae</taxon>
        <taxon>Talaromyces</taxon>
        <taxon>Talaromyces sect. Bacilispori</taxon>
    </lineage>
</organism>
<keyword evidence="3 5" id="KW-0378">Hydrolase</keyword>
<reference evidence="9" key="1">
    <citation type="submission" date="2021-12" db="EMBL/GenBank/DDBJ databases">
        <title>Convergent genome expansion in fungi linked to evolution of root-endophyte symbiosis.</title>
        <authorList>
            <consortium name="DOE Joint Genome Institute"/>
            <person name="Ke Y.-H."/>
            <person name="Bonito G."/>
            <person name="Liao H.-L."/>
            <person name="Looney B."/>
            <person name="Rojas-Flechas A."/>
            <person name="Nash J."/>
            <person name="Hameed K."/>
            <person name="Schadt C."/>
            <person name="Martin F."/>
            <person name="Crous P.W."/>
            <person name="Miettinen O."/>
            <person name="Magnuson J.K."/>
            <person name="Labbe J."/>
            <person name="Jacobson D."/>
            <person name="Doktycz M.J."/>
            <person name="Veneault-Fourrey C."/>
            <person name="Kuo A."/>
            <person name="Mondo S."/>
            <person name="Calhoun S."/>
            <person name="Riley R."/>
            <person name="Ohm R."/>
            <person name="LaButti K."/>
            <person name="Andreopoulos B."/>
            <person name="Pangilinan J."/>
            <person name="Nolan M."/>
            <person name="Tritt A."/>
            <person name="Clum A."/>
            <person name="Lipzen A."/>
            <person name="Daum C."/>
            <person name="Barry K."/>
            <person name="Grigoriev I.V."/>
            <person name="Vilgalys R."/>
        </authorList>
    </citation>
    <scope>NUCLEOTIDE SEQUENCE</scope>
    <source>
        <strain evidence="9">PMI_201</strain>
    </source>
</reference>
<dbReference type="Proteomes" id="UP001201262">
    <property type="component" value="Unassembled WGS sequence"/>
</dbReference>
<comment type="caution">
    <text evidence="9">The sequence shown here is derived from an EMBL/GenBank/DDBJ whole genome shotgun (WGS) entry which is preliminary data.</text>
</comment>
<evidence type="ECO:0000256" key="6">
    <source>
        <dbReference type="SAM" id="MobiDB-lite"/>
    </source>
</evidence>
<evidence type="ECO:0000259" key="8">
    <source>
        <dbReference type="Pfam" id="PF08244"/>
    </source>
</evidence>
<feature type="domain" description="Glycosyl hydrolase family 32 N-terminal" evidence="7">
    <location>
        <begin position="45"/>
        <end position="400"/>
    </location>
</feature>
<dbReference type="GO" id="GO:0005737">
    <property type="term" value="C:cytoplasm"/>
    <property type="evidence" value="ECO:0007669"/>
    <property type="project" value="TreeGrafter"/>
</dbReference>
<keyword evidence="10" id="KW-1185">Reference proteome</keyword>
<dbReference type="SUPFAM" id="SSF49899">
    <property type="entry name" value="Concanavalin A-like lectins/glucanases"/>
    <property type="match status" value="1"/>
</dbReference>
<dbReference type="InterPro" id="IPR013189">
    <property type="entry name" value="Glyco_hydro_32_C"/>
</dbReference>
<protein>
    <submittedName>
        <fullName evidence="9">Glycosyl hydrolase</fullName>
    </submittedName>
</protein>
<dbReference type="RefSeq" id="XP_046077938.1">
    <property type="nucleotide sequence ID" value="XM_046214847.1"/>
</dbReference>
<evidence type="ECO:0000256" key="3">
    <source>
        <dbReference type="ARBA" id="ARBA00022801"/>
    </source>
</evidence>
<keyword evidence="2" id="KW-0732">Signal</keyword>
<name>A0AAD4L0K4_9EURO</name>
<dbReference type="CDD" id="cd18621">
    <property type="entry name" value="GH32_XdINV-like"/>
    <property type="match status" value="1"/>
</dbReference>
<dbReference type="GO" id="GO:0004575">
    <property type="term" value="F:sucrose alpha-glucosidase activity"/>
    <property type="evidence" value="ECO:0007669"/>
    <property type="project" value="TreeGrafter"/>
</dbReference>
<dbReference type="GeneID" id="70245134"/>
<dbReference type="PANTHER" id="PTHR42800">
    <property type="entry name" value="EXOINULINASE INUD (AFU_ORTHOLOGUE AFUA_5G00480)"/>
    <property type="match status" value="1"/>
</dbReference>
<comment type="similarity">
    <text evidence="1 5">Belongs to the glycosyl hydrolase 32 family.</text>
</comment>
<evidence type="ECO:0000256" key="5">
    <source>
        <dbReference type="RuleBase" id="RU362110"/>
    </source>
</evidence>
<dbReference type="SUPFAM" id="SSF75005">
    <property type="entry name" value="Arabinanase/levansucrase/invertase"/>
    <property type="match status" value="1"/>
</dbReference>
<gene>
    <name evidence="9" type="ORF">BGW36DRAFT_367339</name>
</gene>
<feature type="region of interest" description="Disordered" evidence="6">
    <location>
        <begin position="1"/>
        <end position="20"/>
    </location>
</feature>
<feature type="domain" description="Glycosyl hydrolase family 32 C-terminal" evidence="8">
    <location>
        <begin position="480"/>
        <end position="630"/>
    </location>
</feature>
<dbReference type="InterPro" id="IPR001362">
    <property type="entry name" value="Glyco_hydro_32"/>
</dbReference>
<evidence type="ECO:0000313" key="9">
    <source>
        <dbReference type="EMBL" id="KAH8705317.1"/>
    </source>
</evidence>
<evidence type="ECO:0000313" key="10">
    <source>
        <dbReference type="Proteomes" id="UP001201262"/>
    </source>
</evidence>
<dbReference type="EMBL" id="JAJTJA010000001">
    <property type="protein sequence ID" value="KAH8705317.1"/>
    <property type="molecule type" value="Genomic_DNA"/>
</dbReference>
<dbReference type="FunFam" id="2.115.10.20:FF:000011">
    <property type="entry name" value="Glycosyl hydrolases family 32 superfamily"/>
    <property type="match status" value="1"/>
</dbReference>
<dbReference type="InterPro" id="IPR013148">
    <property type="entry name" value="Glyco_hydro_32_N"/>
</dbReference>
<accession>A0AAD4L0K4</accession>
<evidence type="ECO:0000256" key="4">
    <source>
        <dbReference type="ARBA" id="ARBA00023295"/>
    </source>
</evidence>
<dbReference type="Pfam" id="PF00251">
    <property type="entry name" value="Glyco_hydro_32N"/>
    <property type="match status" value="1"/>
</dbReference>
<sequence length="656" mass="73641">MSVLTEPINPLPNPNIDTQDNGYTAVNQTKQFSPLNFSKWRPSFHLLAPSNWLNDPCGPGYDPSTGQYHLAFQWNPKNNHWGNISWGHSTSYDLISWKTSSHPCLVPSAPYDCKGIFTGCFQPTNLHGQQDGTLTYFYTSVNKLPIHYTLPYSTGSESLSVALSHDAGRTWKRYSHNPILPGPPAGLDVTGWRDPYTFSWSCAPETFRREHTGKEVLYGLISGGLVNHTPTVFVYTIDKTALTEWKYIGTLLDVELNLRPSRWSGDFGVNWEVTNLVTLADDDGVSRDFIIMGSEGCLKDDQQSRNKQPSVRNYRIPRSQLWMCIKENQDTSSSSALMQYGFGGIFDNGLFYAANSFWDPVTQQQVLFGWITEEDLPDGPRSRQGWSGLISLPRVLKLQTIHRVTRARSTMNLRDITSIEAEPDSYGTYTIRTLGVSLDPRTNMLRNGARKSAIGDTILSSPFKSLSTLDINTCQSFVPLCTTRWEVDAEIAVGKDSGRVGFVIFHDTDKLCKTVLFWNPVSETFQIERPHLHDCDTPINHATEIAPHTLFTINKPNQIKFNNDKTAGLASDVSSWGTETEETLRIHAVFDVSVLEILVNERTTLSTRIYHTSKKSSKPACVGLYFFAERLGDQKECDHGTATRLLHATVWDGLTS</sequence>
<dbReference type="PANTHER" id="PTHR42800:SF3">
    <property type="entry name" value="GLYCOSYL HYDROLASE FAMILY 32 N-TERMINAL DOMAIN-CONTAINING PROTEIN"/>
    <property type="match status" value="1"/>
</dbReference>
<evidence type="ECO:0000256" key="2">
    <source>
        <dbReference type="ARBA" id="ARBA00022729"/>
    </source>
</evidence>
<dbReference type="Gene3D" id="2.115.10.20">
    <property type="entry name" value="Glycosyl hydrolase domain, family 43"/>
    <property type="match status" value="1"/>
</dbReference>
<dbReference type="GO" id="GO:0005987">
    <property type="term" value="P:sucrose catabolic process"/>
    <property type="evidence" value="ECO:0007669"/>
    <property type="project" value="TreeGrafter"/>
</dbReference>
<evidence type="ECO:0000259" key="7">
    <source>
        <dbReference type="Pfam" id="PF00251"/>
    </source>
</evidence>